<dbReference type="AlphaFoldDB" id="A0AAD4TJV9"/>
<accession>A0AAD4TJV9</accession>
<evidence type="ECO:0000313" key="1">
    <source>
        <dbReference type="EMBL" id="KAI3958141.1"/>
    </source>
</evidence>
<sequence length="105" mass="11566">MIFSFPSTVGFVFFFNQVLDESSSSNYTWWLDLNYMGLDGKIGASEHQPSDILSAEFGVALAVEWNVTWDGSLVRCLHGCRHSLPDGLMRVADAMVDGEIIFAAG</sequence>
<protein>
    <submittedName>
        <fullName evidence="1">Uncharacterized protein</fullName>
    </submittedName>
</protein>
<comment type="caution">
    <text evidence="1">The sequence shown here is derived from an EMBL/GenBank/DDBJ whole genome shotgun (WGS) entry which is preliminary data.</text>
</comment>
<proteinExistence type="predicted"/>
<gene>
    <name evidence="1" type="ORF">MKW98_020783</name>
</gene>
<organism evidence="1 2">
    <name type="scientific">Papaver atlanticum</name>
    <dbReference type="NCBI Taxonomy" id="357466"/>
    <lineage>
        <taxon>Eukaryota</taxon>
        <taxon>Viridiplantae</taxon>
        <taxon>Streptophyta</taxon>
        <taxon>Embryophyta</taxon>
        <taxon>Tracheophyta</taxon>
        <taxon>Spermatophyta</taxon>
        <taxon>Magnoliopsida</taxon>
        <taxon>Ranunculales</taxon>
        <taxon>Papaveraceae</taxon>
        <taxon>Papaveroideae</taxon>
        <taxon>Papaver</taxon>
    </lineage>
</organism>
<name>A0AAD4TJV9_9MAGN</name>
<dbReference type="Proteomes" id="UP001202328">
    <property type="component" value="Unassembled WGS sequence"/>
</dbReference>
<evidence type="ECO:0000313" key="2">
    <source>
        <dbReference type="Proteomes" id="UP001202328"/>
    </source>
</evidence>
<reference evidence="1" key="1">
    <citation type="submission" date="2022-04" db="EMBL/GenBank/DDBJ databases">
        <title>A functionally conserved STORR gene fusion in Papaver species that diverged 16.8 million years ago.</title>
        <authorList>
            <person name="Catania T."/>
        </authorList>
    </citation>
    <scope>NUCLEOTIDE SEQUENCE</scope>
    <source>
        <strain evidence="1">S-188037</strain>
    </source>
</reference>
<dbReference type="EMBL" id="JAJJMB010001184">
    <property type="protein sequence ID" value="KAI3958141.1"/>
    <property type="molecule type" value="Genomic_DNA"/>
</dbReference>
<keyword evidence="2" id="KW-1185">Reference proteome</keyword>